<sequence>MSCRWQFNNVRFPSSTGANSVLIPISTKSNLALMLSFDFPSTFSSVPIMQSNTFFSICIASRKCLTYNDFQYGSSKKIDFFFHPLLTRSFAKGLPNLLLISFTFSNS</sequence>
<organism evidence="1">
    <name type="scientific">Medicago truncatula</name>
    <name type="common">Barrel medic</name>
    <name type="synonym">Medicago tribuloides</name>
    <dbReference type="NCBI Taxonomy" id="3880"/>
    <lineage>
        <taxon>Eukaryota</taxon>
        <taxon>Viridiplantae</taxon>
        <taxon>Streptophyta</taxon>
        <taxon>Embryophyta</taxon>
        <taxon>Tracheophyta</taxon>
        <taxon>Spermatophyta</taxon>
        <taxon>Magnoliopsida</taxon>
        <taxon>eudicotyledons</taxon>
        <taxon>Gunneridae</taxon>
        <taxon>Pentapetalae</taxon>
        <taxon>rosids</taxon>
        <taxon>fabids</taxon>
        <taxon>Fabales</taxon>
        <taxon>Fabaceae</taxon>
        <taxon>Papilionoideae</taxon>
        <taxon>50 kb inversion clade</taxon>
        <taxon>NPAAA clade</taxon>
        <taxon>Hologalegina</taxon>
        <taxon>IRL clade</taxon>
        <taxon>Trifolieae</taxon>
        <taxon>Medicago</taxon>
    </lineage>
</organism>
<gene>
    <name evidence="1" type="ORF">MtrunA17_Chr1g0174641</name>
</gene>
<proteinExistence type="predicted"/>
<dbReference type="AlphaFoldDB" id="A0A396JSJ1"/>
<reference evidence="1" key="1">
    <citation type="journal article" date="2018" name="Nat. Plants">
        <title>Whole-genome landscape of Medicago truncatula symbiotic genes.</title>
        <authorList>
            <person name="Pecrix Y."/>
            <person name="Gamas P."/>
            <person name="Carrere S."/>
        </authorList>
    </citation>
    <scope>NUCLEOTIDE SEQUENCE</scope>
    <source>
        <tissue evidence="1">Leaves</tissue>
    </source>
</reference>
<dbReference type="Gramene" id="rna2950">
    <property type="protein sequence ID" value="RHN79208.1"/>
    <property type="gene ID" value="gene2950"/>
</dbReference>
<name>A0A396JSJ1_MEDTR</name>
<protein>
    <submittedName>
        <fullName evidence="1">Uncharacterized protein</fullName>
    </submittedName>
</protein>
<dbReference type="Proteomes" id="UP000265566">
    <property type="component" value="Chromosome 1"/>
</dbReference>
<accession>A0A396JSJ1</accession>
<comment type="caution">
    <text evidence="1">The sequence shown here is derived from an EMBL/GenBank/DDBJ whole genome shotgun (WGS) entry which is preliminary data.</text>
</comment>
<dbReference type="EMBL" id="PSQE01000001">
    <property type="protein sequence ID" value="RHN79208.1"/>
    <property type="molecule type" value="Genomic_DNA"/>
</dbReference>
<evidence type="ECO:0000313" key="1">
    <source>
        <dbReference type="EMBL" id="RHN79208.1"/>
    </source>
</evidence>